<dbReference type="AlphaFoldDB" id="V4S4L9"/>
<accession>V4S4L9</accession>
<sequence>MAKKQSVEATAGVDVNARSCQTDDASITFL</sequence>
<evidence type="ECO:0000313" key="1">
    <source>
        <dbReference type="EMBL" id="ESR00127.1"/>
    </source>
</evidence>
<protein>
    <submittedName>
        <fullName evidence="1">Uncharacterized protein</fullName>
    </submittedName>
</protein>
<name>V4S4L9_STUCH</name>
<dbReference type="EMBL" id="AOFQ01000019">
    <property type="protein sequence ID" value="ESR00127.1"/>
    <property type="molecule type" value="Genomic_DNA"/>
</dbReference>
<comment type="caution">
    <text evidence="1">The sequence shown here is derived from an EMBL/GenBank/DDBJ whole genome shotgun (WGS) entry which is preliminary data.</text>
</comment>
<proteinExistence type="predicted"/>
<dbReference type="Proteomes" id="UP000017822">
    <property type="component" value="Unassembled WGS sequence"/>
</dbReference>
<organism evidence="1 2">
    <name type="scientific">Stutzerimonas chloritidismutans AW-1</name>
    <dbReference type="NCBI Taxonomy" id="1263865"/>
    <lineage>
        <taxon>Bacteria</taxon>
        <taxon>Pseudomonadati</taxon>
        <taxon>Pseudomonadota</taxon>
        <taxon>Gammaproteobacteria</taxon>
        <taxon>Pseudomonadales</taxon>
        <taxon>Pseudomonadaceae</taxon>
        <taxon>Stutzerimonas</taxon>
    </lineage>
</organism>
<evidence type="ECO:0000313" key="2">
    <source>
        <dbReference type="Proteomes" id="UP000017822"/>
    </source>
</evidence>
<reference evidence="1 2" key="1">
    <citation type="submission" date="2013-07" db="EMBL/GenBank/DDBJ databases">
        <authorList>
            <person name="Schaap P.J."/>
            <person name="Mehboob F."/>
            <person name="Oosterkamp M.J."/>
            <person name="de Vos W.M."/>
            <person name="Stams A.J.M."/>
            <person name="Koehorst J.J."/>
        </authorList>
    </citation>
    <scope>NUCLEOTIDE SEQUENCE [LARGE SCALE GENOMIC DNA]</scope>
    <source>
        <strain evidence="1 2">AW-1</strain>
    </source>
</reference>
<gene>
    <name evidence="1" type="ORF">F753_07305</name>
</gene>